<keyword evidence="4" id="KW-0804">Transcription</keyword>
<dbReference type="GO" id="GO:0003677">
    <property type="term" value="F:DNA binding"/>
    <property type="evidence" value="ECO:0007669"/>
    <property type="project" value="UniProtKB-KW"/>
</dbReference>
<dbReference type="GO" id="GO:0005829">
    <property type="term" value="C:cytosol"/>
    <property type="evidence" value="ECO:0007669"/>
    <property type="project" value="TreeGrafter"/>
</dbReference>
<evidence type="ECO:0000313" key="6">
    <source>
        <dbReference type="EMBL" id="GAL86254.1"/>
    </source>
</evidence>
<reference evidence="6 7" key="1">
    <citation type="submission" date="2014-09" db="EMBL/GenBank/DDBJ databases">
        <title>Sporocytophaga myxococcoides PG-01 genome sequencing.</title>
        <authorList>
            <person name="Liu L."/>
            <person name="Gao P.J."/>
            <person name="Chen G.J."/>
            <person name="Wang L.S."/>
        </authorList>
    </citation>
    <scope>NUCLEOTIDE SEQUENCE [LARGE SCALE GENOMIC DNA]</scope>
    <source>
        <strain evidence="6 7">PG-01</strain>
    </source>
</reference>
<dbReference type="InterPro" id="IPR050950">
    <property type="entry name" value="HTH-type_LysR_regulators"/>
</dbReference>
<dbReference type="Gene3D" id="1.10.10.10">
    <property type="entry name" value="Winged helix-like DNA-binding domain superfamily/Winged helix DNA-binding domain"/>
    <property type="match status" value="1"/>
</dbReference>
<dbReference type="InterPro" id="IPR036388">
    <property type="entry name" value="WH-like_DNA-bd_sf"/>
</dbReference>
<dbReference type="PROSITE" id="PS50931">
    <property type="entry name" value="HTH_LYSR"/>
    <property type="match status" value="1"/>
</dbReference>
<evidence type="ECO:0000259" key="5">
    <source>
        <dbReference type="PROSITE" id="PS50931"/>
    </source>
</evidence>
<dbReference type="GO" id="GO:0003700">
    <property type="term" value="F:DNA-binding transcription factor activity"/>
    <property type="evidence" value="ECO:0007669"/>
    <property type="project" value="InterPro"/>
</dbReference>
<comment type="caution">
    <text evidence="6">The sequence shown here is derived from an EMBL/GenBank/DDBJ whole genome shotgun (WGS) entry which is preliminary data.</text>
</comment>
<evidence type="ECO:0000313" key="7">
    <source>
        <dbReference type="Proteomes" id="UP000030185"/>
    </source>
</evidence>
<dbReference type="InterPro" id="IPR036390">
    <property type="entry name" value="WH_DNA-bd_sf"/>
</dbReference>
<dbReference type="InterPro" id="IPR000847">
    <property type="entry name" value="LysR_HTH_N"/>
</dbReference>
<evidence type="ECO:0000256" key="3">
    <source>
        <dbReference type="ARBA" id="ARBA00023125"/>
    </source>
</evidence>
<dbReference type="CDD" id="cd08411">
    <property type="entry name" value="PBP2_OxyR"/>
    <property type="match status" value="1"/>
</dbReference>
<organism evidence="6 7">
    <name type="scientific">Sporocytophaga myxococcoides</name>
    <dbReference type="NCBI Taxonomy" id="153721"/>
    <lineage>
        <taxon>Bacteria</taxon>
        <taxon>Pseudomonadati</taxon>
        <taxon>Bacteroidota</taxon>
        <taxon>Cytophagia</taxon>
        <taxon>Cytophagales</taxon>
        <taxon>Cytophagaceae</taxon>
        <taxon>Sporocytophaga</taxon>
    </lineage>
</organism>
<feature type="domain" description="HTH lysR-type" evidence="5">
    <location>
        <begin position="1"/>
        <end position="49"/>
    </location>
</feature>
<keyword evidence="7" id="KW-1185">Reference proteome</keyword>
<dbReference type="SUPFAM" id="SSF53850">
    <property type="entry name" value="Periplasmic binding protein-like II"/>
    <property type="match status" value="1"/>
</dbReference>
<dbReference type="PANTHER" id="PTHR30419">
    <property type="entry name" value="HTH-TYPE TRANSCRIPTIONAL REGULATOR YBHD"/>
    <property type="match status" value="1"/>
</dbReference>
<dbReference type="SUPFAM" id="SSF46785">
    <property type="entry name" value="Winged helix' DNA-binding domain"/>
    <property type="match status" value="1"/>
</dbReference>
<evidence type="ECO:0000256" key="2">
    <source>
        <dbReference type="ARBA" id="ARBA00023015"/>
    </source>
</evidence>
<dbReference type="AlphaFoldDB" id="A0A098LII7"/>
<dbReference type="EMBL" id="BBLT01000007">
    <property type="protein sequence ID" value="GAL86254.1"/>
    <property type="molecule type" value="Genomic_DNA"/>
</dbReference>
<dbReference type="eggNOG" id="COG0583">
    <property type="taxonomic scope" value="Bacteria"/>
</dbReference>
<dbReference type="STRING" id="153721.MYP_3483"/>
<name>A0A098LII7_9BACT</name>
<keyword evidence="3" id="KW-0238">DNA-binding</keyword>
<evidence type="ECO:0000256" key="1">
    <source>
        <dbReference type="ARBA" id="ARBA00009437"/>
    </source>
</evidence>
<protein>
    <submittedName>
        <fullName evidence="6">Transcriptional regulator</fullName>
    </submittedName>
</protein>
<dbReference type="Pfam" id="PF00126">
    <property type="entry name" value="HTH_1"/>
    <property type="match status" value="1"/>
</dbReference>
<sequence>MALDTFRHFGIAAEKCFVTQPTLSMQIQKLEEELGILLFDRGKQPVIPTDAGKDVIAQARRILKESAKIKEIINSKKGLLEGEIKIGIIPTLAPYLIPLFLPSFIKKYTSVKVILEELKTEDILYRLKNDLLDTGILVGPLGDPQIHEKKLFYEPFVAYVSKKHTLYKKKILKEEDLEVNDLWLLQEGHCMRSQVLKMCKASGHDNGDSQVIYEAGSIETLKKLVELNQGVTLLPELALADLNAGQRGMVRYFYEPEPVREVVLVTHRNIVKERLNEVLSEEIIAKVPQKMKKDNPNIINIEL</sequence>
<keyword evidence="2" id="KW-0805">Transcription regulation</keyword>
<gene>
    <name evidence="6" type="ORF">MYP_3483</name>
</gene>
<dbReference type="PANTHER" id="PTHR30419:SF29">
    <property type="entry name" value="LYSR-FAMILY TRANSCRIPTIONAL REGULATOR"/>
    <property type="match status" value="1"/>
</dbReference>
<dbReference type="Proteomes" id="UP000030185">
    <property type="component" value="Unassembled WGS sequence"/>
</dbReference>
<proteinExistence type="inferred from homology"/>
<evidence type="ECO:0000256" key="4">
    <source>
        <dbReference type="ARBA" id="ARBA00023163"/>
    </source>
</evidence>
<dbReference type="Gene3D" id="3.40.190.10">
    <property type="entry name" value="Periplasmic binding protein-like II"/>
    <property type="match status" value="2"/>
</dbReference>
<dbReference type="InterPro" id="IPR005119">
    <property type="entry name" value="LysR_subst-bd"/>
</dbReference>
<dbReference type="Pfam" id="PF03466">
    <property type="entry name" value="LysR_substrate"/>
    <property type="match status" value="1"/>
</dbReference>
<comment type="similarity">
    <text evidence="1">Belongs to the LysR transcriptional regulatory family.</text>
</comment>
<accession>A0A098LII7</accession>
<dbReference type="PRINTS" id="PR00039">
    <property type="entry name" value="HTHLYSR"/>
</dbReference>